<proteinExistence type="predicted"/>
<feature type="transmembrane region" description="Helical" evidence="1">
    <location>
        <begin position="20"/>
        <end position="41"/>
    </location>
</feature>
<accession>A0AAV9B198</accession>
<evidence type="ECO:0000313" key="3">
    <source>
        <dbReference type="Proteomes" id="UP001179952"/>
    </source>
</evidence>
<keyword evidence="1" id="KW-0812">Transmembrane</keyword>
<organism evidence="2 3">
    <name type="scientific">Acorus gramineus</name>
    <name type="common">Dwarf sweet flag</name>
    <dbReference type="NCBI Taxonomy" id="55184"/>
    <lineage>
        <taxon>Eukaryota</taxon>
        <taxon>Viridiplantae</taxon>
        <taxon>Streptophyta</taxon>
        <taxon>Embryophyta</taxon>
        <taxon>Tracheophyta</taxon>
        <taxon>Spermatophyta</taxon>
        <taxon>Magnoliopsida</taxon>
        <taxon>Liliopsida</taxon>
        <taxon>Acoraceae</taxon>
        <taxon>Acorus</taxon>
    </lineage>
</organism>
<name>A0AAV9B198_ACOGR</name>
<dbReference type="Proteomes" id="UP001179952">
    <property type="component" value="Unassembled WGS sequence"/>
</dbReference>
<dbReference type="AlphaFoldDB" id="A0AAV9B198"/>
<keyword evidence="1" id="KW-1133">Transmembrane helix</keyword>
<protein>
    <submittedName>
        <fullName evidence="2">Uncharacterized protein</fullName>
    </submittedName>
</protein>
<reference evidence="2" key="1">
    <citation type="journal article" date="2023" name="Nat. Commun.">
        <title>Diploid and tetraploid genomes of Acorus and the evolution of monocots.</title>
        <authorList>
            <person name="Ma L."/>
            <person name="Liu K.W."/>
            <person name="Li Z."/>
            <person name="Hsiao Y.Y."/>
            <person name="Qi Y."/>
            <person name="Fu T."/>
            <person name="Tang G.D."/>
            <person name="Zhang D."/>
            <person name="Sun W.H."/>
            <person name="Liu D.K."/>
            <person name="Li Y."/>
            <person name="Chen G.Z."/>
            <person name="Liu X.D."/>
            <person name="Liao X.Y."/>
            <person name="Jiang Y.T."/>
            <person name="Yu X."/>
            <person name="Hao Y."/>
            <person name="Huang J."/>
            <person name="Zhao X.W."/>
            <person name="Ke S."/>
            <person name="Chen Y.Y."/>
            <person name="Wu W.L."/>
            <person name="Hsu J.L."/>
            <person name="Lin Y.F."/>
            <person name="Huang M.D."/>
            <person name="Li C.Y."/>
            <person name="Huang L."/>
            <person name="Wang Z.W."/>
            <person name="Zhao X."/>
            <person name="Zhong W.Y."/>
            <person name="Peng D.H."/>
            <person name="Ahmad S."/>
            <person name="Lan S."/>
            <person name="Zhang J.S."/>
            <person name="Tsai W.C."/>
            <person name="Van de Peer Y."/>
            <person name="Liu Z.J."/>
        </authorList>
    </citation>
    <scope>NUCLEOTIDE SEQUENCE</scope>
    <source>
        <strain evidence="2">SCP</strain>
    </source>
</reference>
<gene>
    <name evidence="2" type="ORF">QJS04_geneDACA016189</name>
</gene>
<sequence>MERELEIGENKQHQQHTSTNLFFLHHLLLIFSLNHFIKHLVGMNERKRGPKKWFSTR</sequence>
<keyword evidence="1" id="KW-0472">Membrane</keyword>
<comment type="caution">
    <text evidence="2">The sequence shown here is derived from an EMBL/GenBank/DDBJ whole genome shotgun (WGS) entry which is preliminary data.</text>
</comment>
<reference evidence="2" key="2">
    <citation type="submission" date="2023-06" db="EMBL/GenBank/DDBJ databases">
        <authorList>
            <person name="Ma L."/>
            <person name="Liu K.-W."/>
            <person name="Li Z."/>
            <person name="Hsiao Y.-Y."/>
            <person name="Qi Y."/>
            <person name="Fu T."/>
            <person name="Tang G."/>
            <person name="Zhang D."/>
            <person name="Sun W.-H."/>
            <person name="Liu D.-K."/>
            <person name="Li Y."/>
            <person name="Chen G.-Z."/>
            <person name="Liu X.-D."/>
            <person name="Liao X.-Y."/>
            <person name="Jiang Y.-T."/>
            <person name="Yu X."/>
            <person name="Hao Y."/>
            <person name="Huang J."/>
            <person name="Zhao X.-W."/>
            <person name="Ke S."/>
            <person name="Chen Y.-Y."/>
            <person name="Wu W.-L."/>
            <person name="Hsu J.-L."/>
            <person name="Lin Y.-F."/>
            <person name="Huang M.-D."/>
            <person name="Li C.-Y."/>
            <person name="Huang L."/>
            <person name="Wang Z.-W."/>
            <person name="Zhao X."/>
            <person name="Zhong W.-Y."/>
            <person name="Peng D.-H."/>
            <person name="Ahmad S."/>
            <person name="Lan S."/>
            <person name="Zhang J.-S."/>
            <person name="Tsai W.-C."/>
            <person name="Van De Peer Y."/>
            <person name="Liu Z.-J."/>
        </authorList>
    </citation>
    <scope>NUCLEOTIDE SEQUENCE</scope>
    <source>
        <strain evidence="2">SCP</strain>
        <tissue evidence="2">Leaves</tissue>
    </source>
</reference>
<dbReference type="EMBL" id="JAUJYN010000005">
    <property type="protein sequence ID" value="KAK1270271.1"/>
    <property type="molecule type" value="Genomic_DNA"/>
</dbReference>
<evidence type="ECO:0000313" key="2">
    <source>
        <dbReference type="EMBL" id="KAK1270271.1"/>
    </source>
</evidence>
<evidence type="ECO:0000256" key="1">
    <source>
        <dbReference type="SAM" id="Phobius"/>
    </source>
</evidence>
<keyword evidence="3" id="KW-1185">Reference proteome</keyword>